<name>A0A2U1FCS0_9PSEU</name>
<evidence type="ECO:0000256" key="1">
    <source>
        <dbReference type="SAM" id="Phobius"/>
    </source>
</evidence>
<reference evidence="2 3" key="1">
    <citation type="submission" date="2018-04" db="EMBL/GenBank/DDBJ databases">
        <title>Genomic Encyclopedia of Type Strains, Phase IV (KMG-IV): sequencing the most valuable type-strain genomes for metagenomic binning, comparative biology and taxonomic classification.</title>
        <authorList>
            <person name="Goeker M."/>
        </authorList>
    </citation>
    <scope>NUCLEOTIDE SEQUENCE [LARGE SCALE GENOMIC DNA]</scope>
    <source>
        <strain evidence="2 3">DSM 45771</strain>
    </source>
</reference>
<evidence type="ECO:0000313" key="3">
    <source>
        <dbReference type="Proteomes" id="UP000245639"/>
    </source>
</evidence>
<organism evidence="2 3">
    <name type="scientific">Actinomycetospora cinnamomea</name>
    <dbReference type="NCBI Taxonomy" id="663609"/>
    <lineage>
        <taxon>Bacteria</taxon>
        <taxon>Bacillati</taxon>
        <taxon>Actinomycetota</taxon>
        <taxon>Actinomycetes</taxon>
        <taxon>Pseudonocardiales</taxon>
        <taxon>Pseudonocardiaceae</taxon>
        <taxon>Actinomycetospora</taxon>
    </lineage>
</organism>
<dbReference type="Proteomes" id="UP000245639">
    <property type="component" value="Unassembled WGS sequence"/>
</dbReference>
<comment type="caution">
    <text evidence="2">The sequence shown here is derived from an EMBL/GenBank/DDBJ whole genome shotgun (WGS) entry which is preliminary data.</text>
</comment>
<dbReference type="AlphaFoldDB" id="A0A2U1FCS0"/>
<feature type="transmembrane region" description="Helical" evidence="1">
    <location>
        <begin position="149"/>
        <end position="168"/>
    </location>
</feature>
<protein>
    <recommendedName>
        <fullName evidence="4">Dolichyl-phosphate-mannose-protein mannosyltransferase</fullName>
    </recommendedName>
</protein>
<gene>
    <name evidence="2" type="ORF">C8D89_10560</name>
</gene>
<feature type="transmembrane region" description="Helical" evidence="1">
    <location>
        <begin position="117"/>
        <end position="137"/>
    </location>
</feature>
<keyword evidence="1" id="KW-1133">Transmembrane helix</keyword>
<feature type="transmembrane region" description="Helical" evidence="1">
    <location>
        <begin position="88"/>
        <end position="111"/>
    </location>
</feature>
<keyword evidence="1" id="KW-0812">Transmembrane</keyword>
<feature type="transmembrane region" description="Helical" evidence="1">
    <location>
        <begin position="57"/>
        <end position="76"/>
    </location>
</feature>
<evidence type="ECO:0008006" key="4">
    <source>
        <dbReference type="Google" id="ProtNLM"/>
    </source>
</evidence>
<dbReference type="EMBL" id="QEKW01000005">
    <property type="protein sequence ID" value="PVZ09987.1"/>
    <property type="molecule type" value="Genomic_DNA"/>
</dbReference>
<keyword evidence="1" id="KW-0472">Membrane</keyword>
<keyword evidence="3" id="KW-1185">Reference proteome</keyword>
<proteinExistence type="predicted"/>
<sequence length="320" mass="32968">MGLVAGPVAAAFVLWALVSWLVVGSPFEQFTSAYGNATLLASADAAAVSVALPARQLLWLAPALLPVLVLVLARALGRTRPAGRGRALALVAVPVVLFGTVLAFEWVTYLSGNLLGFLRYQITAIPLVVVLLGLLLARDDEDRGRESGLLRASAGGLVVVAVLGAGIVTSARAMVAEPVDATQEYHRVAPLVGAAGPDVSALGMWAEDREVAARIDGMDLPPASVLVDSGSGFAVVAASRHPERFLITSDDGFAAALADPPGHGIRVVLRSEAGGVDAVRTRWASLGTPGAPAWARSLGAVAPATPFSPTWTLWAVTGRP</sequence>
<evidence type="ECO:0000313" key="2">
    <source>
        <dbReference type="EMBL" id="PVZ09987.1"/>
    </source>
</evidence>
<accession>A0A2U1FCS0</accession>